<dbReference type="EMBL" id="MEXR01000010">
    <property type="protein sequence ID" value="OGD10217.1"/>
    <property type="molecule type" value="Genomic_DNA"/>
</dbReference>
<evidence type="ECO:0000256" key="11">
    <source>
        <dbReference type="ARBA" id="ARBA00022984"/>
    </source>
</evidence>
<dbReference type="GO" id="GO:0009002">
    <property type="term" value="F:serine-type D-Ala-D-Ala carboxypeptidase activity"/>
    <property type="evidence" value="ECO:0007669"/>
    <property type="project" value="UniProtKB-EC"/>
</dbReference>
<comment type="catalytic activity">
    <reaction evidence="15">
        <text>Preferential cleavage: (Ac)2-L-Lys-D-Ala-|-D-Ala. Also transpeptidation of peptidyl-alanyl moieties that are N-acyl substituents of D-alanine.</text>
        <dbReference type="EC" id="3.4.16.4"/>
    </reaction>
</comment>
<evidence type="ECO:0000256" key="7">
    <source>
        <dbReference type="ARBA" id="ARBA00022676"/>
    </source>
</evidence>
<evidence type="ECO:0000256" key="10">
    <source>
        <dbReference type="ARBA" id="ARBA00022960"/>
    </source>
</evidence>
<dbReference type="Gene3D" id="3.40.710.10">
    <property type="entry name" value="DD-peptidase/beta-lactamase superfamily"/>
    <property type="match status" value="1"/>
</dbReference>
<dbReference type="GO" id="GO:0008658">
    <property type="term" value="F:penicillin binding"/>
    <property type="evidence" value="ECO:0007669"/>
    <property type="project" value="InterPro"/>
</dbReference>
<evidence type="ECO:0000259" key="18">
    <source>
        <dbReference type="Pfam" id="PF00905"/>
    </source>
</evidence>
<dbReference type="STRING" id="1797263.A2397_03330"/>
<keyword evidence="17" id="KW-1133">Transmembrane helix</keyword>
<protein>
    <submittedName>
        <fullName evidence="20">Uncharacterized protein</fullName>
    </submittedName>
</protein>
<sequence>MSLKEFLKSVYPVVYFLGHLPKKAIRYPLIASFWGTFFALVSFYTFILNDLPSPSSLSTVFVPLTTHIRDRQGNELYKIYRNQNRTLVKLSDLPPYVLQSVIAIEDKGFYSHRGFSLMGILRALVSNIKCSVINTQCATSIQGGSTITQQLVKTSLLSPERTLRRKLRELVLSLAVEIIYTKNQILEMYLNRVNFGGAAYGIEEAAQTYFGKNAAKLSLAEATLLSGLPASPTTYSPFGVHPETAKERQKEVLRQMVSANFLTWDQAASISATDLVFRHPETDIQAPHFVMYVKDLLATKYGIDMVESGGLEVTTSLDLPTQLAAEEIVAAEIAKIKRLNIGNGAVLITKPSTGEILAMVGSKNYFDLDNDGNVNVTLSSRQPGSAIKPINYALAFQKGFTPASLIDDSPITYRVPGQPPYSPINYDRRYHGKVSLRTALASSFNIPAVKLLSANGVENLVTLGKTMGITTWSDSSRFGLSLTLGGGEIKMTDLAVAYGVFANSGYKVSLNPILEVKDSKGNILEKFVCCNKTQVLDSQIAFLISDILSDNQARTPTFGPRSQLYIPGSAIAVKTGTTNNLRDNWTIGYSPDFLVASWVGNNDNSPMSYVASGVTGASPIWRRITDLLLKQFPSAGFTPPEQLLKISVCALTGQLPCSACPTKTEYFVPGTQPKVACDNEAIKNLLAPKPETGPRDTILEGIWTVRR</sequence>
<evidence type="ECO:0000256" key="14">
    <source>
        <dbReference type="ARBA" id="ARBA00023316"/>
    </source>
</evidence>
<comment type="similarity">
    <text evidence="3">In the N-terminal section; belongs to the glycosyltransferase 51 family.</text>
</comment>
<feature type="domain" description="Glycosyl transferase family 51" evidence="19">
    <location>
        <begin position="73"/>
        <end position="256"/>
    </location>
</feature>
<dbReference type="SUPFAM" id="SSF56601">
    <property type="entry name" value="beta-lactamase/transpeptidase-like"/>
    <property type="match status" value="1"/>
</dbReference>
<dbReference type="InterPro" id="IPR001264">
    <property type="entry name" value="Glyco_trans_51"/>
</dbReference>
<evidence type="ECO:0000313" key="20">
    <source>
        <dbReference type="EMBL" id="OGD10217.1"/>
    </source>
</evidence>
<feature type="domain" description="Penicillin-binding protein transpeptidase" evidence="18">
    <location>
        <begin position="344"/>
        <end position="599"/>
    </location>
</feature>
<dbReference type="InterPro" id="IPR036950">
    <property type="entry name" value="PBP_transglycosylase"/>
</dbReference>
<evidence type="ECO:0000256" key="8">
    <source>
        <dbReference type="ARBA" id="ARBA00022679"/>
    </source>
</evidence>
<evidence type="ECO:0000256" key="13">
    <source>
        <dbReference type="ARBA" id="ARBA00023268"/>
    </source>
</evidence>
<dbReference type="PANTHER" id="PTHR32282">
    <property type="entry name" value="BINDING PROTEIN TRANSPEPTIDASE, PUTATIVE-RELATED"/>
    <property type="match status" value="1"/>
</dbReference>
<keyword evidence="11" id="KW-0573">Peptidoglycan synthesis</keyword>
<evidence type="ECO:0000256" key="4">
    <source>
        <dbReference type="ARBA" id="ARBA00022475"/>
    </source>
</evidence>
<keyword evidence="10" id="KW-0133">Cell shape</keyword>
<evidence type="ECO:0000256" key="1">
    <source>
        <dbReference type="ARBA" id="ARBA00004236"/>
    </source>
</evidence>
<dbReference type="InterPro" id="IPR050396">
    <property type="entry name" value="Glycosyltr_51/Transpeptidase"/>
</dbReference>
<dbReference type="GO" id="GO:0006508">
    <property type="term" value="P:proteolysis"/>
    <property type="evidence" value="ECO:0007669"/>
    <property type="project" value="UniProtKB-KW"/>
</dbReference>
<dbReference type="GO" id="GO:0009252">
    <property type="term" value="P:peptidoglycan biosynthetic process"/>
    <property type="evidence" value="ECO:0007669"/>
    <property type="project" value="UniProtKB-KW"/>
</dbReference>
<evidence type="ECO:0000256" key="16">
    <source>
        <dbReference type="ARBA" id="ARBA00049902"/>
    </source>
</evidence>
<dbReference type="InterPro" id="IPR001460">
    <property type="entry name" value="PCN-bd_Tpept"/>
</dbReference>
<keyword evidence="6" id="KW-0645">Protease</keyword>
<keyword evidence="8" id="KW-0808">Transferase</keyword>
<evidence type="ECO:0000256" key="3">
    <source>
        <dbReference type="ARBA" id="ARBA00007739"/>
    </source>
</evidence>
<evidence type="ECO:0000256" key="5">
    <source>
        <dbReference type="ARBA" id="ARBA00022645"/>
    </source>
</evidence>
<comment type="caution">
    <text evidence="20">The sequence shown here is derived from an EMBL/GenBank/DDBJ whole genome shotgun (WGS) entry which is preliminary data.</text>
</comment>
<feature type="transmembrane region" description="Helical" evidence="17">
    <location>
        <begin position="27"/>
        <end position="47"/>
    </location>
</feature>
<comment type="catalytic activity">
    <reaction evidence="16">
        <text>[GlcNAc-(1-&gt;4)-Mur2Ac(oyl-L-Ala-gamma-D-Glu-L-Lys-D-Ala-D-Ala)](n)-di-trans,octa-cis-undecaprenyl diphosphate + beta-D-GlcNAc-(1-&gt;4)-Mur2Ac(oyl-L-Ala-gamma-D-Glu-L-Lys-D-Ala-D-Ala)-di-trans,octa-cis-undecaprenyl diphosphate = [GlcNAc-(1-&gt;4)-Mur2Ac(oyl-L-Ala-gamma-D-Glu-L-Lys-D-Ala-D-Ala)](n+1)-di-trans,octa-cis-undecaprenyl diphosphate + di-trans,octa-cis-undecaprenyl diphosphate + H(+)</text>
        <dbReference type="Rhea" id="RHEA:23708"/>
        <dbReference type="Rhea" id="RHEA-COMP:9602"/>
        <dbReference type="Rhea" id="RHEA-COMP:9603"/>
        <dbReference type="ChEBI" id="CHEBI:15378"/>
        <dbReference type="ChEBI" id="CHEBI:58405"/>
        <dbReference type="ChEBI" id="CHEBI:60033"/>
        <dbReference type="ChEBI" id="CHEBI:78435"/>
        <dbReference type="EC" id="2.4.99.28"/>
    </reaction>
</comment>
<dbReference type="GO" id="GO:0005886">
    <property type="term" value="C:plasma membrane"/>
    <property type="evidence" value="ECO:0007669"/>
    <property type="project" value="UniProtKB-SubCell"/>
</dbReference>
<dbReference type="GO" id="GO:0071555">
    <property type="term" value="P:cell wall organization"/>
    <property type="evidence" value="ECO:0007669"/>
    <property type="project" value="UniProtKB-KW"/>
</dbReference>
<keyword evidence="14" id="KW-0961">Cell wall biogenesis/degradation</keyword>
<evidence type="ECO:0000313" key="21">
    <source>
        <dbReference type="Proteomes" id="UP000176424"/>
    </source>
</evidence>
<name>A0A1F4ZXL7_9BACT</name>
<accession>A0A1F4ZXL7</accession>
<comment type="subcellular location">
    <subcellularLocation>
        <location evidence="1">Cell membrane</location>
    </subcellularLocation>
</comment>
<evidence type="ECO:0000256" key="2">
    <source>
        <dbReference type="ARBA" id="ARBA00007090"/>
    </source>
</evidence>
<dbReference type="Pfam" id="PF00912">
    <property type="entry name" value="Transgly"/>
    <property type="match status" value="1"/>
</dbReference>
<dbReference type="PANTHER" id="PTHR32282:SF11">
    <property type="entry name" value="PENICILLIN-BINDING PROTEIN 1B"/>
    <property type="match status" value="1"/>
</dbReference>
<keyword evidence="17" id="KW-0812">Transmembrane</keyword>
<keyword evidence="7" id="KW-0328">Glycosyltransferase</keyword>
<keyword evidence="5" id="KW-0121">Carboxypeptidase</keyword>
<organism evidence="20 21">
    <name type="scientific">Candidatus Amesbacteria bacterium RIFOXYB1_FULL_44_23</name>
    <dbReference type="NCBI Taxonomy" id="1797263"/>
    <lineage>
        <taxon>Bacteria</taxon>
        <taxon>Candidatus Amesiibacteriota</taxon>
    </lineage>
</organism>
<dbReference type="GO" id="GO:0030288">
    <property type="term" value="C:outer membrane-bounded periplasmic space"/>
    <property type="evidence" value="ECO:0007669"/>
    <property type="project" value="TreeGrafter"/>
</dbReference>
<evidence type="ECO:0000256" key="9">
    <source>
        <dbReference type="ARBA" id="ARBA00022801"/>
    </source>
</evidence>
<dbReference type="Proteomes" id="UP000176424">
    <property type="component" value="Unassembled WGS sequence"/>
</dbReference>
<proteinExistence type="inferred from homology"/>
<dbReference type="SUPFAM" id="SSF53955">
    <property type="entry name" value="Lysozyme-like"/>
    <property type="match status" value="1"/>
</dbReference>
<evidence type="ECO:0000256" key="12">
    <source>
        <dbReference type="ARBA" id="ARBA00023136"/>
    </source>
</evidence>
<keyword evidence="13" id="KW-0511">Multifunctional enzyme</keyword>
<dbReference type="Pfam" id="PF00905">
    <property type="entry name" value="Transpeptidase"/>
    <property type="match status" value="1"/>
</dbReference>
<reference evidence="20 21" key="1">
    <citation type="journal article" date="2016" name="Nat. Commun.">
        <title>Thousands of microbial genomes shed light on interconnected biogeochemical processes in an aquifer system.</title>
        <authorList>
            <person name="Anantharaman K."/>
            <person name="Brown C.T."/>
            <person name="Hug L.A."/>
            <person name="Sharon I."/>
            <person name="Castelle C.J."/>
            <person name="Probst A.J."/>
            <person name="Thomas B.C."/>
            <person name="Singh A."/>
            <person name="Wilkins M.J."/>
            <person name="Karaoz U."/>
            <person name="Brodie E.L."/>
            <person name="Williams K.H."/>
            <person name="Hubbard S.S."/>
            <person name="Banfield J.F."/>
        </authorList>
    </citation>
    <scope>NUCLEOTIDE SEQUENCE [LARGE SCALE GENOMIC DNA]</scope>
</reference>
<dbReference type="FunFam" id="1.10.3810.10:FF:000001">
    <property type="entry name" value="Penicillin-binding protein 1A"/>
    <property type="match status" value="1"/>
</dbReference>
<comment type="similarity">
    <text evidence="2">In the C-terminal section; belongs to the transpeptidase family.</text>
</comment>
<keyword evidence="9" id="KW-0378">Hydrolase</keyword>
<dbReference type="GO" id="GO:0008360">
    <property type="term" value="P:regulation of cell shape"/>
    <property type="evidence" value="ECO:0007669"/>
    <property type="project" value="UniProtKB-KW"/>
</dbReference>
<dbReference type="InterPro" id="IPR023346">
    <property type="entry name" value="Lysozyme-like_dom_sf"/>
</dbReference>
<dbReference type="GO" id="GO:0008955">
    <property type="term" value="F:peptidoglycan glycosyltransferase activity"/>
    <property type="evidence" value="ECO:0007669"/>
    <property type="project" value="UniProtKB-EC"/>
</dbReference>
<evidence type="ECO:0000256" key="6">
    <source>
        <dbReference type="ARBA" id="ARBA00022670"/>
    </source>
</evidence>
<evidence type="ECO:0000259" key="19">
    <source>
        <dbReference type="Pfam" id="PF00912"/>
    </source>
</evidence>
<keyword evidence="4" id="KW-1003">Cell membrane</keyword>
<evidence type="ECO:0000256" key="15">
    <source>
        <dbReference type="ARBA" id="ARBA00034000"/>
    </source>
</evidence>
<evidence type="ECO:0000256" key="17">
    <source>
        <dbReference type="SAM" id="Phobius"/>
    </source>
</evidence>
<dbReference type="Gene3D" id="1.10.3810.10">
    <property type="entry name" value="Biosynthetic peptidoglycan transglycosylase-like"/>
    <property type="match status" value="1"/>
</dbReference>
<gene>
    <name evidence="20" type="ORF">A2397_03330</name>
</gene>
<dbReference type="AlphaFoldDB" id="A0A1F4ZXL7"/>
<keyword evidence="12 17" id="KW-0472">Membrane</keyword>
<dbReference type="InterPro" id="IPR012338">
    <property type="entry name" value="Beta-lactam/transpept-like"/>
</dbReference>